<proteinExistence type="predicted"/>
<reference evidence="2 3" key="1">
    <citation type="journal article" date="2023" name="Mol. Biol. Evol.">
        <title>Genomics of Secondarily Temperate Adaptation in the Only Non-Antarctic Icefish.</title>
        <authorList>
            <person name="Rivera-Colon A.G."/>
            <person name="Rayamajhi N."/>
            <person name="Minhas B.F."/>
            <person name="Madrigal G."/>
            <person name="Bilyk K.T."/>
            <person name="Yoon V."/>
            <person name="Hune M."/>
            <person name="Gregory S."/>
            <person name="Cheng C.H.C."/>
            <person name="Catchen J.M."/>
        </authorList>
    </citation>
    <scope>NUCLEOTIDE SEQUENCE [LARGE SCALE GENOMIC DNA]</scope>
    <source>
        <tissue evidence="2">White muscle</tissue>
    </source>
</reference>
<feature type="compositionally biased region" description="Polar residues" evidence="1">
    <location>
        <begin position="76"/>
        <end position="93"/>
    </location>
</feature>
<dbReference type="AlphaFoldDB" id="A0AAN8HUU8"/>
<evidence type="ECO:0000313" key="2">
    <source>
        <dbReference type="EMBL" id="KAK5928417.1"/>
    </source>
</evidence>
<sequence length="100" mass="11302">MLFFWPLSPMCRRPLRRVCFACKAGCRCCPQKKSDQEGQGGTRGDRDTRRPHRHATRLASLCYHYPPFRSSPPTNTSHYFTPSTVPPGSTCHPSINPIPS</sequence>
<feature type="region of interest" description="Disordered" evidence="1">
    <location>
        <begin position="76"/>
        <end position="100"/>
    </location>
</feature>
<organism evidence="2 3">
    <name type="scientific">Champsocephalus gunnari</name>
    <name type="common">Mackerel icefish</name>
    <dbReference type="NCBI Taxonomy" id="52237"/>
    <lineage>
        <taxon>Eukaryota</taxon>
        <taxon>Metazoa</taxon>
        <taxon>Chordata</taxon>
        <taxon>Craniata</taxon>
        <taxon>Vertebrata</taxon>
        <taxon>Euteleostomi</taxon>
        <taxon>Actinopterygii</taxon>
        <taxon>Neopterygii</taxon>
        <taxon>Teleostei</taxon>
        <taxon>Neoteleostei</taxon>
        <taxon>Acanthomorphata</taxon>
        <taxon>Eupercaria</taxon>
        <taxon>Perciformes</taxon>
        <taxon>Notothenioidei</taxon>
        <taxon>Channichthyidae</taxon>
        <taxon>Champsocephalus</taxon>
    </lineage>
</organism>
<feature type="region of interest" description="Disordered" evidence="1">
    <location>
        <begin position="29"/>
        <end position="52"/>
    </location>
</feature>
<keyword evidence="3" id="KW-1185">Reference proteome</keyword>
<protein>
    <submittedName>
        <fullName evidence="2">Uncharacterized protein</fullName>
    </submittedName>
</protein>
<gene>
    <name evidence="2" type="ORF">CgunFtcFv8_013483</name>
</gene>
<accession>A0AAN8HUU8</accession>
<dbReference type="EMBL" id="JAURVH010001518">
    <property type="protein sequence ID" value="KAK5928417.1"/>
    <property type="molecule type" value="Genomic_DNA"/>
</dbReference>
<name>A0AAN8HUU8_CHAGU</name>
<evidence type="ECO:0000256" key="1">
    <source>
        <dbReference type="SAM" id="MobiDB-lite"/>
    </source>
</evidence>
<dbReference type="Proteomes" id="UP001331515">
    <property type="component" value="Unassembled WGS sequence"/>
</dbReference>
<evidence type="ECO:0000313" key="3">
    <source>
        <dbReference type="Proteomes" id="UP001331515"/>
    </source>
</evidence>
<comment type="caution">
    <text evidence="2">The sequence shown here is derived from an EMBL/GenBank/DDBJ whole genome shotgun (WGS) entry which is preliminary data.</text>
</comment>